<proteinExistence type="predicted"/>
<organism evidence="1">
    <name type="scientific">mine drainage metagenome</name>
    <dbReference type="NCBI Taxonomy" id="410659"/>
    <lineage>
        <taxon>unclassified sequences</taxon>
        <taxon>metagenomes</taxon>
        <taxon>ecological metagenomes</taxon>
    </lineage>
</organism>
<comment type="caution">
    <text evidence="1">The sequence shown here is derived from an EMBL/GenBank/DDBJ whole genome shotgun (WGS) entry which is preliminary data.</text>
</comment>
<name>A0A1J5RCE6_9ZZZZ</name>
<dbReference type="GO" id="GO:0003697">
    <property type="term" value="F:single-stranded DNA binding"/>
    <property type="evidence" value="ECO:0007669"/>
    <property type="project" value="InterPro"/>
</dbReference>
<accession>A0A1J5RCE6</accession>
<gene>
    <name evidence="1" type="primary">priB_6</name>
    <name evidence="1" type="ORF">GALL_242460</name>
</gene>
<reference evidence="1" key="1">
    <citation type="submission" date="2016-10" db="EMBL/GenBank/DDBJ databases">
        <title>Sequence of Gallionella enrichment culture.</title>
        <authorList>
            <person name="Poehlein A."/>
            <person name="Muehling M."/>
            <person name="Daniel R."/>
        </authorList>
    </citation>
    <scope>NUCLEOTIDE SEQUENCE</scope>
</reference>
<sequence length="98" mass="11071">MVERGGLRYTPAGVEVLDLRLTHASTQHVGTQAQHIELDLQGVAFADMARKLQYVEAGQTLRLAGFLMPNRRGSRTLKLNITEWIEEPEHGLFQENRS</sequence>
<dbReference type="AlphaFoldDB" id="A0A1J5RCE6"/>
<dbReference type="InterPro" id="IPR012340">
    <property type="entry name" value="NA-bd_OB-fold"/>
</dbReference>
<evidence type="ECO:0000313" key="1">
    <source>
        <dbReference type="EMBL" id="OIQ93758.1"/>
    </source>
</evidence>
<dbReference type="GO" id="GO:0030894">
    <property type="term" value="C:replisome"/>
    <property type="evidence" value="ECO:0007669"/>
    <property type="project" value="InterPro"/>
</dbReference>
<dbReference type="InterPro" id="IPR023646">
    <property type="entry name" value="Prisomal_replication_PriB"/>
</dbReference>
<dbReference type="EMBL" id="MLJW01000200">
    <property type="protein sequence ID" value="OIQ93758.1"/>
    <property type="molecule type" value="Genomic_DNA"/>
</dbReference>
<dbReference type="Pfam" id="PF22657">
    <property type="entry name" value="SSB_1"/>
    <property type="match status" value="1"/>
</dbReference>
<protein>
    <submittedName>
        <fullName evidence="1">Primosomal replication protein n</fullName>
    </submittedName>
</protein>
<dbReference type="Gene3D" id="2.40.50.140">
    <property type="entry name" value="Nucleic acid-binding proteins"/>
    <property type="match status" value="1"/>
</dbReference>
<dbReference type="GO" id="GO:0006260">
    <property type="term" value="P:DNA replication"/>
    <property type="evidence" value="ECO:0007669"/>
    <property type="project" value="InterPro"/>
</dbReference>